<dbReference type="EMBL" id="CP148033">
    <property type="protein sequence ID" value="WXK95005.1"/>
    <property type="molecule type" value="Genomic_DNA"/>
</dbReference>
<reference evidence="4 5" key="1">
    <citation type="submission" date="2024-03" db="EMBL/GenBank/DDBJ databases">
        <title>Rhodococcus navarretei sp. nov. and Pseudarthrobacter quantumdoti sp. nov., two new species with the ability to biosynthesize Quantum Dots isolated from soil samples at Union Glacier, Antarctica.</title>
        <authorList>
            <person name="Vargas M."/>
        </authorList>
    </citation>
    <scope>NUCLEOTIDE SEQUENCE [LARGE SCALE GENOMIC DNA]</scope>
    <source>
        <strain evidence="4 5">RC-2-3</strain>
    </source>
</reference>
<dbReference type="CDD" id="cd04301">
    <property type="entry name" value="NAT_SF"/>
    <property type="match status" value="1"/>
</dbReference>
<name>A0ABZ2RCC1_9MICC</name>
<evidence type="ECO:0000256" key="1">
    <source>
        <dbReference type="ARBA" id="ARBA00022679"/>
    </source>
</evidence>
<proteinExistence type="predicted"/>
<feature type="domain" description="N-acetyltransferase" evidence="3">
    <location>
        <begin position="1"/>
        <end position="168"/>
    </location>
</feature>
<dbReference type="InterPro" id="IPR016181">
    <property type="entry name" value="Acyl_CoA_acyltransferase"/>
</dbReference>
<dbReference type="SUPFAM" id="SSF55729">
    <property type="entry name" value="Acyl-CoA N-acyltransferases (Nat)"/>
    <property type="match status" value="1"/>
</dbReference>
<keyword evidence="2" id="KW-0012">Acyltransferase</keyword>
<evidence type="ECO:0000313" key="4">
    <source>
        <dbReference type="EMBL" id="WXK95005.1"/>
    </source>
</evidence>
<organism evidence="4 5">
    <name type="scientific">Pseudarthrobacter quantipunctorum</name>
    <dbReference type="NCBI Taxonomy" id="3128980"/>
    <lineage>
        <taxon>Bacteria</taxon>
        <taxon>Bacillati</taxon>
        <taxon>Actinomycetota</taxon>
        <taxon>Actinomycetes</taxon>
        <taxon>Micrococcales</taxon>
        <taxon>Micrococcaceae</taxon>
        <taxon>Pseudarthrobacter</taxon>
    </lineage>
</organism>
<dbReference type="RefSeq" id="WP_406638296.1">
    <property type="nucleotide sequence ID" value="NZ_CP148033.1"/>
</dbReference>
<dbReference type="Proteomes" id="UP001623384">
    <property type="component" value="Chromosome"/>
</dbReference>
<gene>
    <name evidence="4" type="ORF">WHH00_09460</name>
</gene>
<protein>
    <submittedName>
        <fullName evidence="4">GNAT family N-acetyltransferase</fullName>
    </submittedName>
</protein>
<dbReference type="Pfam" id="PF00583">
    <property type="entry name" value="Acetyltransf_1"/>
    <property type="match status" value="1"/>
</dbReference>
<dbReference type="PANTHER" id="PTHR43800">
    <property type="entry name" value="PEPTIDYL-LYSINE N-ACETYLTRANSFERASE YJAB"/>
    <property type="match status" value="1"/>
</dbReference>
<dbReference type="Gene3D" id="3.40.630.30">
    <property type="match status" value="1"/>
</dbReference>
<evidence type="ECO:0000256" key="2">
    <source>
        <dbReference type="ARBA" id="ARBA00023315"/>
    </source>
</evidence>
<sequence length="170" mass="18664">MIREARASDLLKIRDVEVAAGEAFRLVGMDAIADDPPPALETLAAYQQEGRAWVASDAGDEPVAYLLIDVVDSFAHIAQVSVHPLMSRKALGRQLIDTAASWATARGLRGMTLTTFANVPWNAPYYARLGFRTVPESEWPDGMGQMVQEEAAHGLDDWPRVVMKLEFPAK</sequence>
<evidence type="ECO:0000259" key="3">
    <source>
        <dbReference type="PROSITE" id="PS51186"/>
    </source>
</evidence>
<keyword evidence="5" id="KW-1185">Reference proteome</keyword>
<dbReference type="PROSITE" id="PS51186">
    <property type="entry name" value="GNAT"/>
    <property type="match status" value="1"/>
</dbReference>
<dbReference type="PANTHER" id="PTHR43800:SF1">
    <property type="entry name" value="PEPTIDYL-LYSINE N-ACETYLTRANSFERASE YJAB"/>
    <property type="match status" value="1"/>
</dbReference>
<keyword evidence="1" id="KW-0808">Transferase</keyword>
<dbReference type="InterPro" id="IPR000182">
    <property type="entry name" value="GNAT_dom"/>
</dbReference>
<accession>A0ABZ2RCC1</accession>
<evidence type="ECO:0000313" key="5">
    <source>
        <dbReference type="Proteomes" id="UP001623384"/>
    </source>
</evidence>